<evidence type="ECO:0000256" key="3">
    <source>
        <dbReference type="ARBA" id="ARBA00023163"/>
    </source>
</evidence>
<reference evidence="5 6" key="1">
    <citation type="submission" date="2023-07" db="EMBL/GenBank/DDBJ databases">
        <title>Sequencing the genomes of 1000 actinobacteria strains.</title>
        <authorList>
            <person name="Klenk H.-P."/>
        </authorList>
    </citation>
    <scope>NUCLEOTIDE SEQUENCE [LARGE SCALE GENOMIC DNA]</scope>
    <source>
        <strain evidence="5 6">DSM 46740</strain>
    </source>
</reference>
<evidence type="ECO:0000259" key="4">
    <source>
        <dbReference type="PROSITE" id="PS01124"/>
    </source>
</evidence>
<dbReference type="InterPro" id="IPR035418">
    <property type="entry name" value="AraC-bd_2"/>
</dbReference>
<accession>A0ABT9Q8T9</accession>
<dbReference type="PROSITE" id="PS01124">
    <property type="entry name" value="HTH_ARAC_FAMILY_2"/>
    <property type="match status" value="1"/>
</dbReference>
<protein>
    <submittedName>
        <fullName evidence="5">AraC-like DNA-binding protein</fullName>
    </submittedName>
</protein>
<evidence type="ECO:0000256" key="2">
    <source>
        <dbReference type="ARBA" id="ARBA00023125"/>
    </source>
</evidence>
<evidence type="ECO:0000313" key="6">
    <source>
        <dbReference type="Proteomes" id="UP001225356"/>
    </source>
</evidence>
<proteinExistence type="predicted"/>
<dbReference type="RefSeq" id="WP_307556273.1">
    <property type="nucleotide sequence ID" value="NZ_JAUSQU010000001.1"/>
</dbReference>
<comment type="caution">
    <text evidence="5">The sequence shown here is derived from an EMBL/GenBank/DDBJ whole genome shotgun (WGS) entry which is preliminary data.</text>
</comment>
<organism evidence="5 6">
    <name type="scientific">Streptosporangium lutulentum</name>
    <dbReference type="NCBI Taxonomy" id="1461250"/>
    <lineage>
        <taxon>Bacteria</taxon>
        <taxon>Bacillati</taxon>
        <taxon>Actinomycetota</taxon>
        <taxon>Actinomycetes</taxon>
        <taxon>Streptosporangiales</taxon>
        <taxon>Streptosporangiaceae</taxon>
        <taxon>Streptosporangium</taxon>
    </lineage>
</organism>
<dbReference type="InterPro" id="IPR018060">
    <property type="entry name" value="HTH_AraC"/>
</dbReference>
<dbReference type="Gene3D" id="1.10.10.60">
    <property type="entry name" value="Homeodomain-like"/>
    <property type="match status" value="1"/>
</dbReference>
<keyword evidence="2" id="KW-0238">DNA-binding</keyword>
<dbReference type="Pfam" id="PF14525">
    <property type="entry name" value="AraC_binding_2"/>
    <property type="match status" value="1"/>
</dbReference>
<keyword evidence="6" id="KW-1185">Reference proteome</keyword>
<dbReference type="InterPro" id="IPR009057">
    <property type="entry name" value="Homeodomain-like_sf"/>
</dbReference>
<dbReference type="EMBL" id="JAUSQU010000001">
    <property type="protein sequence ID" value="MDP9842364.1"/>
    <property type="molecule type" value="Genomic_DNA"/>
</dbReference>
<dbReference type="Proteomes" id="UP001225356">
    <property type="component" value="Unassembled WGS sequence"/>
</dbReference>
<keyword evidence="3" id="KW-0804">Transcription</keyword>
<dbReference type="PANTHER" id="PTHR46796:SF6">
    <property type="entry name" value="ARAC SUBFAMILY"/>
    <property type="match status" value="1"/>
</dbReference>
<evidence type="ECO:0000313" key="5">
    <source>
        <dbReference type="EMBL" id="MDP9842364.1"/>
    </source>
</evidence>
<name>A0ABT9Q8T9_9ACTN</name>
<dbReference type="SUPFAM" id="SSF46689">
    <property type="entry name" value="Homeodomain-like"/>
    <property type="match status" value="1"/>
</dbReference>
<dbReference type="PANTHER" id="PTHR46796">
    <property type="entry name" value="HTH-TYPE TRANSCRIPTIONAL ACTIVATOR RHAS-RELATED"/>
    <property type="match status" value="1"/>
</dbReference>
<dbReference type="SMART" id="SM00342">
    <property type="entry name" value="HTH_ARAC"/>
    <property type="match status" value="1"/>
</dbReference>
<evidence type="ECO:0000256" key="1">
    <source>
        <dbReference type="ARBA" id="ARBA00023015"/>
    </source>
</evidence>
<keyword evidence="1" id="KW-0805">Transcription regulation</keyword>
<dbReference type="Pfam" id="PF12833">
    <property type="entry name" value="HTH_18"/>
    <property type="match status" value="1"/>
</dbReference>
<feature type="domain" description="HTH araC/xylS-type" evidence="4">
    <location>
        <begin position="212"/>
        <end position="313"/>
    </location>
</feature>
<gene>
    <name evidence="5" type="ORF">J2853_001575</name>
</gene>
<sequence length="324" mass="36331">MILFDTRDLPAADRVEAFHAAATGMTVPFRIVHEDPDGDVHARMDRWDFGRSSLFGTHASGFRLIRTPRHIRMGSLPIVALVMQTQGRGLFETQGHRQVVGAHDLVLNDLTTPYEFAWSGDGTSRAFMVEYDQLALPADVVREASRDLRASPLYGLVRHHFGTLARDAERLSLDAGADGLAAAGVELLRALIVSAARDDRYSRPVKAETLLTRVLAYTRWHLTERDLTPERIASAHNISVRSLYKLCERAGMSLEKWIIEQRLEGARRDLASPNGRHRTIASVAHAWGFSAPGHFSRRFHDAYGVLPKDWQRAARRLSEAPDLR</sequence>
<dbReference type="InterPro" id="IPR050204">
    <property type="entry name" value="AraC_XylS_family_regulators"/>
</dbReference>